<dbReference type="InterPro" id="IPR010181">
    <property type="entry name" value="CGCAxxGCC_motif"/>
</dbReference>
<dbReference type="Pfam" id="PF09719">
    <property type="entry name" value="C_GCAxxG_C_C"/>
    <property type="match status" value="1"/>
</dbReference>
<dbReference type="AlphaFoldDB" id="A0A7C9J9Y4"/>
<keyword evidence="2" id="KW-1185">Reference proteome</keyword>
<dbReference type="RefSeq" id="WP_160961459.1">
    <property type="nucleotide sequence ID" value="NZ_WVUD01000021.1"/>
</dbReference>
<protein>
    <submittedName>
        <fullName evidence="1">Oxidoreductase</fullName>
    </submittedName>
</protein>
<gene>
    <name evidence="1" type="ORF">GTA51_12240</name>
</gene>
<dbReference type="Proteomes" id="UP000482487">
    <property type="component" value="Unassembled WGS sequence"/>
</dbReference>
<evidence type="ECO:0000313" key="1">
    <source>
        <dbReference type="EMBL" id="MYL83898.1"/>
    </source>
</evidence>
<dbReference type="EMBL" id="WVUD01000021">
    <property type="protein sequence ID" value="MYL83898.1"/>
    <property type="molecule type" value="Genomic_DNA"/>
</dbReference>
<reference evidence="1 2" key="1">
    <citation type="submission" date="2020-01" db="EMBL/GenBank/DDBJ databases">
        <title>Genome sequence of Desulfovibrio aerotolerans DSM 16695(T).</title>
        <authorList>
            <person name="Karnachuk O."/>
            <person name="Avakyan M."/>
            <person name="Mardanov A."/>
            <person name="Kadnikov V."/>
            <person name="Ravin N."/>
        </authorList>
    </citation>
    <scope>NUCLEOTIDE SEQUENCE [LARGE SCALE GENOMIC DNA]</scope>
    <source>
        <strain evidence="1 2">DSM 16695</strain>
    </source>
</reference>
<proteinExistence type="predicted"/>
<dbReference type="OrthoDB" id="9791535at2"/>
<comment type="caution">
    <text evidence="1">The sequence shown here is derived from an EMBL/GenBank/DDBJ whole genome shotgun (WGS) entry which is preliminary data.</text>
</comment>
<name>A0A7C9J9Y4_9BACT</name>
<sequence>MEQESATIAAGHFANGCNCSQAVLASFAQRLGLDTPTAIRLATGFGVGMARGGACGAVTGAVMVLGLAGGGGGPGGAAAKTATYARVQEFYDQFIDRHGTIICRDLLGVDPSTPQGLEQARREQRFQTVCTKFVADAASLVETMLQPGN</sequence>
<organism evidence="1 2">
    <name type="scientific">Solidesulfovibrio aerotolerans</name>
    <dbReference type="NCBI Taxonomy" id="295255"/>
    <lineage>
        <taxon>Bacteria</taxon>
        <taxon>Pseudomonadati</taxon>
        <taxon>Thermodesulfobacteriota</taxon>
        <taxon>Desulfovibrionia</taxon>
        <taxon>Desulfovibrionales</taxon>
        <taxon>Desulfovibrionaceae</taxon>
        <taxon>Solidesulfovibrio</taxon>
    </lineage>
</organism>
<accession>A0A7C9J9Y4</accession>
<dbReference type="NCBIfam" id="TIGR01909">
    <property type="entry name" value="C_GCAxxG_C_C"/>
    <property type="match status" value="1"/>
</dbReference>
<evidence type="ECO:0000313" key="2">
    <source>
        <dbReference type="Proteomes" id="UP000482487"/>
    </source>
</evidence>